<evidence type="ECO:0000256" key="1">
    <source>
        <dbReference type="ARBA" id="ARBA00022741"/>
    </source>
</evidence>
<proteinExistence type="predicted"/>
<dbReference type="OrthoDB" id="5292475at2"/>
<dbReference type="InterPro" id="IPR003439">
    <property type="entry name" value="ABC_transporter-like_ATP-bd"/>
</dbReference>
<protein>
    <submittedName>
        <fullName evidence="4">ABC transporter ATP-binding protein</fullName>
    </submittedName>
</protein>
<dbReference type="CDD" id="cd03214">
    <property type="entry name" value="ABC_Iron-Siderophores_B12_Hemin"/>
    <property type="match status" value="1"/>
</dbReference>
<dbReference type="InterPro" id="IPR027417">
    <property type="entry name" value="P-loop_NTPase"/>
</dbReference>
<feature type="domain" description="ABC transporter" evidence="3">
    <location>
        <begin position="3"/>
        <end position="237"/>
    </location>
</feature>
<sequence>MSLLIRDTAVGYRRRKVLENLQLAPIEAGSLVAVLGPNGVGKSTLLKGLAGLLHCQGTQELHGETLQHLPHWRRNQLIGYLPQSLPQATSLVVYECLYAACRIGLADIDGAAIEQRIEQVVAELDIHSLALRRLSELSGGQRQMVGLAQVLVRQPQLLLLDEPTSALDLRWQLTVLERVKRVSRDTGAIALVASHDLNLALRFCDQVLLLGPGGACQMGRPAEVLTAASLAQAYGVSARMEQCSLGFPLVLADRPLDTPSA</sequence>
<comment type="caution">
    <text evidence="4">The sequence shown here is derived from an EMBL/GenBank/DDBJ whole genome shotgun (WGS) entry which is preliminary data.</text>
</comment>
<name>A0A7V7GUA5_9GAMM</name>
<dbReference type="GO" id="GO:0016887">
    <property type="term" value="F:ATP hydrolysis activity"/>
    <property type="evidence" value="ECO:0007669"/>
    <property type="project" value="InterPro"/>
</dbReference>
<accession>A0A7V7GUA5</accession>
<dbReference type="SMART" id="SM00382">
    <property type="entry name" value="AAA"/>
    <property type="match status" value="1"/>
</dbReference>
<keyword evidence="2 4" id="KW-0067">ATP-binding</keyword>
<dbReference type="PROSITE" id="PS00211">
    <property type="entry name" value="ABC_TRANSPORTER_1"/>
    <property type="match status" value="1"/>
</dbReference>
<dbReference type="GO" id="GO:0005524">
    <property type="term" value="F:ATP binding"/>
    <property type="evidence" value="ECO:0007669"/>
    <property type="project" value="UniProtKB-KW"/>
</dbReference>
<dbReference type="PANTHER" id="PTHR42794:SF2">
    <property type="entry name" value="ABC TRANSPORTER ATP-BINDING PROTEIN"/>
    <property type="match status" value="1"/>
</dbReference>
<dbReference type="AlphaFoldDB" id="A0A7V7GUA5"/>
<reference evidence="4 5" key="1">
    <citation type="submission" date="2018-07" db="EMBL/GenBank/DDBJ databases">
        <title>Pseudomonas laoshanensis sp. nov., isolated from soil.</title>
        <authorList>
            <person name="Sun J."/>
            <person name="Yu L."/>
            <person name="Wang M."/>
            <person name="Zhang C."/>
        </authorList>
    </citation>
    <scope>NUCLEOTIDE SEQUENCE [LARGE SCALE GENOMIC DNA]</scope>
    <source>
        <strain evidence="4 5">Y22</strain>
    </source>
</reference>
<dbReference type="InterPro" id="IPR003593">
    <property type="entry name" value="AAA+_ATPase"/>
</dbReference>
<organism evidence="4 5">
    <name type="scientific">Halopseudomonas laoshanensis</name>
    <dbReference type="NCBI Taxonomy" id="2268758"/>
    <lineage>
        <taxon>Bacteria</taxon>
        <taxon>Pseudomonadati</taxon>
        <taxon>Pseudomonadota</taxon>
        <taxon>Gammaproteobacteria</taxon>
        <taxon>Pseudomonadales</taxon>
        <taxon>Pseudomonadaceae</taxon>
        <taxon>Halopseudomonas</taxon>
    </lineage>
</organism>
<evidence type="ECO:0000313" key="4">
    <source>
        <dbReference type="EMBL" id="KAA0695077.1"/>
    </source>
</evidence>
<dbReference type="InterPro" id="IPR017871">
    <property type="entry name" value="ABC_transporter-like_CS"/>
</dbReference>
<dbReference type="Gene3D" id="3.40.50.300">
    <property type="entry name" value="P-loop containing nucleotide triphosphate hydrolases"/>
    <property type="match status" value="1"/>
</dbReference>
<evidence type="ECO:0000313" key="5">
    <source>
        <dbReference type="Proteomes" id="UP000463138"/>
    </source>
</evidence>
<evidence type="ECO:0000256" key="2">
    <source>
        <dbReference type="ARBA" id="ARBA00022840"/>
    </source>
</evidence>
<dbReference type="Pfam" id="PF00005">
    <property type="entry name" value="ABC_tran"/>
    <property type="match status" value="1"/>
</dbReference>
<dbReference type="EMBL" id="QOVF01000002">
    <property type="protein sequence ID" value="KAA0695077.1"/>
    <property type="molecule type" value="Genomic_DNA"/>
</dbReference>
<dbReference type="RefSeq" id="WP_149332445.1">
    <property type="nucleotide sequence ID" value="NZ_QOVF01000002.1"/>
</dbReference>
<dbReference type="Proteomes" id="UP000463138">
    <property type="component" value="Unassembled WGS sequence"/>
</dbReference>
<dbReference type="PROSITE" id="PS50893">
    <property type="entry name" value="ABC_TRANSPORTER_2"/>
    <property type="match status" value="1"/>
</dbReference>
<keyword evidence="1" id="KW-0547">Nucleotide-binding</keyword>
<dbReference type="SUPFAM" id="SSF52540">
    <property type="entry name" value="P-loop containing nucleoside triphosphate hydrolases"/>
    <property type="match status" value="1"/>
</dbReference>
<dbReference type="PANTHER" id="PTHR42794">
    <property type="entry name" value="HEMIN IMPORT ATP-BINDING PROTEIN HMUV"/>
    <property type="match status" value="1"/>
</dbReference>
<gene>
    <name evidence="4" type="ORF">DT594_09485</name>
</gene>
<keyword evidence="5" id="KW-1185">Reference proteome</keyword>
<evidence type="ECO:0000259" key="3">
    <source>
        <dbReference type="PROSITE" id="PS50893"/>
    </source>
</evidence>